<evidence type="ECO:0000313" key="3">
    <source>
        <dbReference type="Proteomes" id="UP000254978"/>
    </source>
</evidence>
<proteinExistence type="predicted"/>
<sequence length="277" mass="28768">MTPPASIPGEPHDDDRTPDAFGGRHADDIDWDDVADVICVGGGLGVAMAGAARAAGLDVLLVEAGGSPTTGSGLAGLLGSAHADSEHYLSALTEEFDPVDVTAPDVPVRVVDGPSPAESRRTRLPTFHGAALRDWGSSCVAARYGLLYTRVYDPRLSATYTGPDGTVEVTVLATIELDSDRPGASVANWLAGLVDEEGESHGTLQHLVFDSGAVVGAALSTEDGVRLVRTRHGVMLSPLAAETDSSAEDLESDTTAEVALVSRAASRFGRLELLRRT</sequence>
<reference evidence="2 3" key="1">
    <citation type="submission" date="2018-06" db="EMBL/GenBank/DDBJ databases">
        <authorList>
            <consortium name="Pathogen Informatics"/>
            <person name="Doyle S."/>
        </authorList>
    </citation>
    <scope>NUCLEOTIDE SEQUENCE [LARGE SCALE GENOMIC DNA]</scope>
    <source>
        <strain evidence="2 3">NCTC10821</strain>
    </source>
</reference>
<feature type="region of interest" description="Disordered" evidence="1">
    <location>
        <begin position="1"/>
        <end position="26"/>
    </location>
</feature>
<protein>
    <submittedName>
        <fullName evidence="2">FAD binding protein</fullName>
    </submittedName>
</protein>
<gene>
    <name evidence="2" type="ORF">NCTC10821_04005</name>
</gene>
<accession>A0A378TKZ4</accession>
<dbReference type="AlphaFoldDB" id="A0A378TKZ4"/>
<dbReference type="OrthoDB" id="4640500at2"/>
<dbReference type="SUPFAM" id="SSF51905">
    <property type="entry name" value="FAD/NAD(P)-binding domain"/>
    <property type="match status" value="1"/>
</dbReference>
<keyword evidence="3" id="KW-1185">Reference proteome</keyword>
<dbReference type="Proteomes" id="UP000254978">
    <property type="component" value="Unassembled WGS sequence"/>
</dbReference>
<dbReference type="InterPro" id="IPR036188">
    <property type="entry name" value="FAD/NAD-bd_sf"/>
</dbReference>
<evidence type="ECO:0000313" key="2">
    <source>
        <dbReference type="EMBL" id="STZ60465.1"/>
    </source>
</evidence>
<name>A0A378TKZ4_9MYCO</name>
<organism evidence="2 3">
    <name type="scientific">Mycolicibacterium tokaiense</name>
    <dbReference type="NCBI Taxonomy" id="39695"/>
    <lineage>
        <taxon>Bacteria</taxon>
        <taxon>Bacillati</taxon>
        <taxon>Actinomycetota</taxon>
        <taxon>Actinomycetes</taxon>
        <taxon>Mycobacteriales</taxon>
        <taxon>Mycobacteriaceae</taxon>
        <taxon>Mycolicibacterium</taxon>
    </lineage>
</organism>
<evidence type="ECO:0000256" key="1">
    <source>
        <dbReference type="SAM" id="MobiDB-lite"/>
    </source>
</evidence>
<feature type="compositionally biased region" description="Basic and acidic residues" evidence="1">
    <location>
        <begin position="10"/>
        <end position="26"/>
    </location>
</feature>
<dbReference type="RefSeq" id="WP_115279622.1">
    <property type="nucleotide sequence ID" value="NZ_AP022600.1"/>
</dbReference>
<dbReference type="EMBL" id="UGQT01000001">
    <property type="protein sequence ID" value="STZ60465.1"/>
    <property type="molecule type" value="Genomic_DNA"/>
</dbReference>